<organism evidence="2 3">
    <name type="scientific">Adineta steineri</name>
    <dbReference type="NCBI Taxonomy" id="433720"/>
    <lineage>
        <taxon>Eukaryota</taxon>
        <taxon>Metazoa</taxon>
        <taxon>Spiralia</taxon>
        <taxon>Gnathifera</taxon>
        <taxon>Rotifera</taxon>
        <taxon>Eurotatoria</taxon>
        <taxon>Bdelloidea</taxon>
        <taxon>Adinetida</taxon>
        <taxon>Adinetidae</taxon>
        <taxon>Adineta</taxon>
    </lineage>
</organism>
<gene>
    <name evidence="2" type="ORF">OXD698_LOCUS45559</name>
</gene>
<feature type="region of interest" description="Disordered" evidence="1">
    <location>
        <begin position="1"/>
        <end position="34"/>
    </location>
</feature>
<proteinExistence type="predicted"/>
<evidence type="ECO:0000313" key="2">
    <source>
        <dbReference type="EMBL" id="CAF4290403.1"/>
    </source>
</evidence>
<sequence>MKQLRTRIQPIRNDDVSGRQSFSITSRDRQLLTM</sequence>
<comment type="caution">
    <text evidence="2">The sequence shown here is derived from an EMBL/GenBank/DDBJ whole genome shotgun (WGS) entry which is preliminary data.</text>
</comment>
<evidence type="ECO:0000313" key="3">
    <source>
        <dbReference type="Proteomes" id="UP000663844"/>
    </source>
</evidence>
<name>A0A820H566_9BILA</name>
<reference evidence="2" key="1">
    <citation type="submission" date="2021-02" db="EMBL/GenBank/DDBJ databases">
        <authorList>
            <person name="Nowell W R."/>
        </authorList>
    </citation>
    <scope>NUCLEOTIDE SEQUENCE</scope>
</reference>
<dbReference type="Proteomes" id="UP000663844">
    <property type="component" value="Unassembled WGS sequence"/>
</dbReference>
<dbReference type="AlphaFoldDB" id="A0A820H566"/>
<feature type="non-terminal residue" evidence="2">
    <location>
        <position position="34"/>
    </location>
</feature>
<protein>
    <submittedName>
        <fullName evidence="2">Uncharacterized protein</fullName>
    </submittedName>
</protein>
<accession>A0A820H566</accession>
<evidence type="ECO:0000256" key="1">
    <source>
        <dbReference type="SAM" id="MobiDB-lite"/>
    </source>
</evidence>
<dbReference type="EMBL" id="CAJOAZ010015229">
    <property type="protein sequence ID" value="CAF4290403.1"/>
    <property type="molecule type" value="Genomic_DNA"/>
</dbReference>